<dbReference type="EMBL" id="JAEACQ010000122">
    <property type="protein sequence ID" value="MBL7625881.1"/>
    <property type="molecule type" value="Genomic_DNA"/>
</dbReference>
<evidence type="ECO:0000313" key="2">
    <source>
        <dbReference type="EMBL" id="MBL7625881.1"/>
    </source>
</evidence>
<proteinExistence type="predicted"/>
<protein>
    <submittedName>
        <fullName evidence="2">Uncharacterized protein</fullName>
    </submittedName>
</protein>
<accession>A0A937R5Z9</accession>
<dbReference type="AlphaFoldDB" id="A0A937R5Z9"/>
<keyword evidence="3" id="KW-1185">Reference proteome</keyword>
<feature type="region of interest" description="Disordered" evidence="1">
    <location>
        <begin position="1"/>
        <end position="41"/>
    </location>
</feature>
<evidence type="ECO:0000256" key="1">
    <source>
        <dbReference type="SAM" id="MobiDB-lite"/>
    </source>
</evidence>
<reference evidence="2" key="1">
    <citation type="submission" date="2020-12" db="EMBL/GenBank/DDBJ databases">
        <title>Genomic characterization of non-nitrogen-fixing Frankia strains.</title>
        <authorList>
            <person name="Carlos-Shanley C."/>
            <person name="Guerra T."/>
            <person name="Hahn D."/>
        </authorList>
    </citation>
    <scope>NUCLEOTIDE SEQUENCE</scope>
    <source>
        <strain evidence="2">CN6</strain>
    </source>
</reference>
<name>A0A937R5Z9_9ACTN</name>
<organism evidence="2 3">
    <name type="scientific">Frankia nepalensis</name>
    <dbReference type="NCBI Taxonomy" id="1836974"/>
    <lineage>
        <taxon>Bacteria</taxon>
        <taxon>Bacillati</taxon>
        <taxon>Actinomycetota</taxon>
        <taxon>Actinomycetes</taxon>
        <taxon>Frankiales</taxon>
        <taxon>Frankiaceae</taxon>
        <taxon>Frankia</taxon>
    </lineage>
</organism>
<sequence>MPDDRGCARQEDPEHRNGASPSDEARPPERPAVGRRFFLADSRARTSPGRARLTEIGGRLADPASATRWYAALDLAVLADVSAAHGPLAQLLAGEPATELGPAASRRVQAVLEARGLGWLGDDGRREEHAQRAWNALYAAHYGVADAVSRVEPLTYALRVCRLAELAYSGDEPGWRELADAAAARPMVPAEIYRARGDRRPRPADAVVRAVAMPVAGGELDAAALAAGRDEG</sequence>
<dbReference type="Proteomes" id="UP000604475">
    <property type="component" value="Unassembled WGS sequence"/>
</dbReference>
<feature type="compositionally biased region" description="Basic and acidic residues" evidence="1">
    <location>
        <begin position="1"/>
        <end position="29"/>
    </location>
</feature>
<gene>
    <name evidence="2" type="ORF">I7412_01535</name>
</gene>
<dbReference type="RefSeq" id="WP_203006951.1">
    <property type="nucleotide sequence ID" value="NZ_JADWYU010000097.1"/>
</dbReference>
<evidence type="ECO:0000313" key="3">
    <source>
        <dbReference type="Proteomes" id="UP000604475"/>
    </source>
</evidence>
<comment type="caution">
    <text evidence="2">The sequence shown here is derived from an EMBL/GenBank/DDBJ whole genome shotgun (WGS) entry which is preliminary data.</text>
</comment>